<dbReference type="EMBL" id="BK016006">
    <property type="protein sequence ID" value="DAF89297.1"/>
    <property type="molecule type" value="Genomic_DNA"/>
</dbReference>
<accession>A0A8S5U499</accession>
<evidence type="ECO:0000313" key="1">
    <source>
        <dbReference type="EMBL" id="DAF89297.1"/>
    </source>
</evidence>
<organism evidence="1">
    <name type="scientific">Podoviridae sp. ctZDN4</name>
    <dbReference type="NCBI Taxonomy" id="2825258"/>
    <lineage>
        <taxon>Viruses</taxon>
        <taxon>Duplodnaviria</taxon>
        <taxon>Heunggongvirae</taxon>
        <taxon>Uroviricota</taxon>
        <taxon>Caudoviricetes</taxon>
    </lineage>
</organism>
<reference evidence="1" key="1">
    <citation type="journal article" date="2021" name="Proc. Natl. Acad. Sci. U.S.A.">
        <title>A Catalog of Tens of Thousands of Viruses from Human Metagenomes Reveals Hidden Associations with Chronic Diseases.</title>
        <authorList>
            <person name="Tisza M.J."/>
            <person name="Buck C.B."/>
        </authorList>
    </citation>
    <scope>NUCLEOTIDE SEQUENCE</scope>
    <source>
        <strain evidence="1">CtZDN4</strain>
    </source>
</reference>
<proteinExistence type="predicted"/>
<name>A0A8S5U499_9CAUD</name>
<protein>
    <submittedName>
        <fullName evidence="1">Uncharacterized protein</fullName>
    </submittedName>
</protein>
<sequence length="151" mass="17391">MADEKNTDISTPFIFQTSPPYAAPGDHYQYDLYWLVNQLKQALTNTETLRLHDIGQDTRLDGLDILTAQLKDATCQLFAKLKAGDFTKDTFIEWVNTNMTDIIHQMVRFVFFGLDDDGHFVAYIPASWEFLHFDTLLDPDKPGYGHLVVHY</sequence>